<dbReference type="Proteomes" id="UP000324222">
    <property type="component" value="Unassembled WGS sequence"/>
</dbReference>
<gene>
    <name evidence="2" type="ORF">E2C01_041438</name>
</gene>
<keyword evidence="3" id="KW-1185">Reference proteome</keyword>
<protein>
    <submittedName>
        <fullName evidence="2">Uncharacterized protein</fullName>
    </submittedName>
</protein>
<feature type="compositionally biased region" description="Pro residues" evidence="1">
    <location>
        <begin position="1"/>
        <end position="26"/>
    </location>
</feature>
<reference evidence="2 3" key="1">
    <citation type="submission" date="2019-05" db="EMBL/GenBank/DDBJ databases">
        <title>Another draft genome of Portunus trituberculatus and its Hox gene families provides insights of decapod evolution.</title>
        <authorList>
            <person name="Jeong J.-H."/>
            <person name="Song I."/>
            <person name="Kim S."/>
            <person name="Choi T."/>
            <person name="Kim D."/>
            <person name="Ryu S."/>
            <person name="Kim W."/>
        </authorList>
    </citation>
    <scope>NUCLEOTIDE SEQUENCE [LARGE SCALE GENOMIC DNA]</scope>
    <source>
        <tissue evidence="2">Muscle</tissue>
    </source>
</reference>
<organism evidence="2 3">
    <name type="scientific">Portunus trituberculatus</name>
    <name type="common">Swimming crab</name>
    <name type="synonym">Neptunus trituberculatus</name>
    <dbReference type="NCBI Taxonomy" id="210409"/>
    <lineage>
        <taxon>Eukaryota</taxon>
        <taxon>Metazoa</taxon>
        <taxon>Ecdysozoa</taxon>
        <taxon>Arthropoda</taxon>
        <taxon>Crustacea</taxon>
        <taxon>Multicrustacea</taxon>
        <taxon>Malacostraca</taxon>
        <taxon>Eumalacostraca</taxon>
        <taxon>Eucarida</taxon>
        <taxon>Decapoda</taxon>
        <taxon>Pleocyemata</taxon>
        <taxon>Brachyura</taxon>
        <taxon>Eubrachyura</taxon>
        <taxon>Portunoidea</taxon>
        <taxon>Portunidae</taxon>
        <taxon>Portuninae</taxon>
        <taxon>Portunus</taxon>
    </lineage>
</organism>
<feature type="region of interest" description="Disordered" evidence="1">
    <location>
        <begin position="78"/>
        <end position="111"/>
    </location>
</feature>
<feature type="region of interest" description="Disordered" evidence="1">
    <location>
        <begin position="1"/>
        <end position="56"/>
    </location>
</feature>
<accession>A0A5B7FTK1</accession>
<evidence type="ECO:0000313" key="3">
    <source>
        <dbReference type="Proteomes" id="UP000324222"/>
    </source>
</evidence>
<dbReference type="AlphaFoldDB" id="A0A5B7FTK1"/>
<comment type="caution">
    <text evidence="2">The sequence shown here is derived from an EMBL/GenBank/DDBJ whole genome shotgun (WGS) entry which is preliminary data.</text>
</comment>
<evidence type="ECO:0000256" key="1">
    <source>
        <dbReference type="SAM" id="MobiDB-lite"/>
    </source>
</evidence>
<feature type="compositionally biased region" description="Polar residues" evidence="1">
    <location>
        <begin position="28"/>
        <end position="40"/>
    </location>
</feature>
<evidence type="ECO:0000313" key="2">
    <source>
        <dbReference type="EMBL" id="MPC47684.1"/>
    </source>
</evidence>
<dbReference type="EMBL" id="VSRR010007872">
    <property type="protein sequence ID" value="MPC47684.1"/>
    <property type="molecule type" value="Genomic_DNA"/>
</dbReference>
<sequence>MLLECPPPYRSPRAPPPPVPSHPNPAPSTTQQPHASSSAGRNGERWTHMKVEKNREVVSVNRRSRSVHVDAAPDYRPVTVPTCSSTTAGERKLRGEAGAGAAPPPPELMMSARGFRRPYARQRRESDEGEEEGFLYCLMYYFGEYLKGLGHAGHQGMLSVLCCSLANTCLTQQSDMRGSCCLTDTITNITIHSSHRTPSTVLHNTLFPINVLYVSFTFTKIRSKTLDVQVITPPSNYQTTMLGV</sequence>
<name>A0A5B7FTK1_PORTR</name>
<feature type="compositionally biased region" description="Basic and acidic residues" evidence="1">
    <location>
        <begin position="42"/>
        <end position="56"/>
    </location>
</feature>
<proteinExistence type="predicted"/>